<keyword evidence="7" id="KW-1185">Reference proteome</keyword>
<evidence type="ECO:0000256" key="3">
    <source>
        <dbReference type="ARBA" id="ARBA00012098"/>
    </source>
</evidence>
<evidence type="ECO:0000256" key="4">
    <source>
        <dbReference type="ARBA" id="ARBA00019595"/>
    </source>
</evidence>
<protein>
    <recommendedName>
        <fullName evidence="4 5">dTDP-4-dehydrorhamnose 3,5-epimerase</fullName>
        <ecNumber evidence="3 5">5.1.3.13</ecNumber>
    </recommendedName>
    <alternativeName>
        <fullName evidence="5">Thymidine diphospho-4-keto-rhamnose 3,5-epimerase</fullName>
    </alternativeName>
</protein>
<dbReference type="CDD" id="cd00438">
    <property type="entry name" value="cupin_RmlC"/>
    <property type="match status" value="1"/>
</dbReference>
<sequence>MPFDFKPDGVLPEVIHVQPKRFGDDRGWFAETFRADVFAEAGITEPFVQDNHSWSAEKGTIRGFHFQITPNAQAKLVRCLKGRILDVAVDIRKGSPRFGRATSVELSAANGAQLYIPRGFAHAFCTLEETCEVAYKTDAYYAPIHERGIAHDDPDIGIDWPVDPARRILSDKDKVLPRLAELVEVPELVGGTL</sequence>
<proteinExistence type="inferred from homology"/>
<dbReference type="PANTHER" id="PTHR21047:SF2">
    <property type="entry name" value="THYMIDINE DIPHOSPHO-4-KETO-RHAMNOSE 3,5-EPIMERASE"/>
    <property type="match status" value="1"/>
</dbReference>
<organism evidence="6 7">
    <name type="scientific">Hyphomonas pacifica</name>
    <dbReference type="NCBI Taxonomy" id="1280941"/>
    <lineage>
        <taxon>Bacteria</taxon>
        <taxon>Pseudomonadati</taxon>
        <taxon>Pseudomonadota</taxon>
        <taxon>Alphaproteobacteria</taxon>
        <taxon>Hyphomonadales</taxon>
        <taxon>Hyphomonadaceae</taxon>
        <taxon>Hyphomonas</taxon>
    </lineage>
</organism>
<keyword evidence="5" id="KW-0413">Isomerase</keyword>
<comment type="function">
    <text evidence="2 5">Catalyzes the epimerization of the C3' and C5'positions of dTDP-6-deoxy-D-xylo-4-hexulose, forming dTDP-6-deoxy-L-lyxo-4-hexulose.</text>
</comment>
<dbReference type="SUPFAM" id="SSF51182">
    <property type="entry name" value="RmlC-like cupins"/>
    <property type="match status" value="1"/>
</dbReference>
<dbReference type="GO" id="GO:0008830">
    <property type="term" value="F:dTDP-4-dehydrorhamnose 3,5-epimerase activity"/>
    <property type="evidence" value="ECO:0007669"/>
    <property type="project" value="UniProtKB-UniRule"/>
</dbReference>
<dbReference type="AlphaFoldDB" id="A0A062TX50"/>
<comment type="subunit">
    <text evidence="5">Homodimer.</text>
</comment>
<dbReference type="InterPro" id="IPR000888">
    <property type="entry name" value="RmlC-like"/>
</dbReference>
<dbReference type="EC" id="5.1.3.13" evidence="3 5"/>
<evidence type="ECO:0000256" key="1">
    <source>
        <dbReference type="ARBA" id="ARBA00001298"/>
    </source>
</evidence>
<dbReference type="UniPathway" id="UPA00124"/>
<dbReference type="Pfam" id="PF00908">
    <property type="entry name" value="dTDP_sugar_isom"/>
    <property type="match status" value="1"/>
</dbReference>
<gene>
    <name evidence="6" type="ORF">HY3_02135</name>
</gene>
<reference evidence="6 7" key="1">
    <citation type="submission" date="2013-04" db="EMBL/GenBank/DDBJ databases">
        <title>Hyphomonas sp. T24B3 Genome Sequencing.</title>
        <authorList>
            <person name="Lai Q."/>
            <person name="Shao Z."/>
        </authorList>
    </citation>
    <scope>NUCLEOTIDE SEQUENCE [LARGE SCALE GENOMIC DNA]</scope>
    <source>
        <strain evidence="6 7">T24B3</strain>
    </source>
</reference>
<dbReference type="Gene3D" id="2.60.120.10">
    <property type="entry name" value="Jelly Rolls"/>
    <property type="match status" value="1"/>
</dbReference>
<dbReference type="RefSeq" id="WP_034827536.1">
    <property type="nucleotide sequence ID" value="NZ_AWFA01000034.1"/>
</dbReference>
<comment type="pathway">
    <text evidence="5">Carbohydrate biosynthesis; dTDP-L-rhamnose biosynthesis.</text>
</comment>
<accession>A0A062TX50</accession>
<evidence type="ECO:0000313" key="6">
    <source>
        <dbReference type="EMBL" id="RAN33167.1"/>
    </source>
</evidence>
<dbReference type="EMBL" id="AWFB01000023">
    <property type="protein sequence ID" value="RAN33167.1"/>
    <property type="molecule type" value="Genomic_DNA"/>
</dbReference>
<dbReference type="Proteomes" id="UP000249123">
    <property type="component" value="Unassembled WGS sequence"/>
</dbReference>
<dbReference type="GO" id="GO:0000271">
    <property type="term" value="P:polysaccharide biosynthetic process"/>
    <property type="evidence" value="ECO:0007669"/>
    <property type="project" value="TreeGrafter"/>
</dbReference>
<comment type="catalytic activity">
    <reaction evidence="1 5">
        <text>dTDP-4-dehydro-6-deoxy-alpha-D-glucose = dTDP-4-dehydro-beta-L-rhamnose</text>
        <dbReference type="Rhea" id="RHEA:16969"/>
        <dbReference type="ChEBI" id="CHEBI:57649"/>
        <dbReference type="ChEBI" id="CHEBI:62830"/>
        <dbReference type="EC" id="5.1.3.13"/>
    </reaction>
</comment>
<evidence type="ECO:0000256" key="2">
    <source>
        <dbReference type="ARBA" id="ARBA00001997"/>
    </source>
</evidence>
<evidence type="ECO:0000313" key="7">
    <source>
        <dbReference type="Proteomes" id="UP000249123"/>
    </source>
</evidence>
<evidence type="ECO:0000256" key="5">
    <source>
        <dbReference type="RuleBase" id="RU364069"/>
    </source>
</evidence>
<dbReference type="OrthoDB" id="9800680at2"/>
<comment type="similarity">
    <text evidence="5">Belongs to the dTDP-4-dehydrorhamnose 3,5-epimerase family.</text>
</comment>
<dbReference type="InterPro" id="IPR014710">
    <property type="entry name" value="RmlC-like_jellyroll"/>
</dbReference>
<dbReference type="GO" id="GO:0005829">
    <property type="term" value="C:cytosol"/>
    <property type="evidence" value="ECO:0007669"/>
    <property type="project" value="TreeGrafter"/>
</dbReference>
<dbReference type="InterPro" id="IPR011051">
    <property type="entry name" value="RmlC_Cupin_sf"/>
</dbReference>
<dbReference type="PANTHER" id="PTHR21047">
    <property type="entry name" value="DTDP-6-DEOXY-D-GLUCOSE-3,5 EPIMERASE"/>
    <property type="match status" value="1"/>
</dbReference>
<dbReference type="GO" id="GO:0019305">
    <property type="term" value="P:dTDP-rhamnose biosynthetic process"/>
    <property type="evidence" value="ECO:0007669"/>
    <property type="project" value="UniProtKB-UniRule"/>
</dbReference>
<name>A0A062TX50_9PROT</name>
<dbReference type="STRING" id="1280941.HY2_02970"/>
<dbReference type="eggNOG" id="COG1898">
    <property type="taxonomic scope" value="Bacteria"/>
</dbReference>
<comment type="caution">
    <text evidence="6">The sequence shown here is derived from an EMBL/GenBank/DDBJ whole genome shotgun (WGS) entry which is preliminary data.</text>
</comment>
<dbReference type="NCBIfam" id="TIGR01221">
    <property type="entry name" value="rmlC"/>
    <property type="match status" value="1"/>
</dbReference>